<keyword evidence="2" id="KW-1185">Reference proteome</keyword>
<dbReference type="KEGG" id="blac:94346664"/>
<name>A0A976IG49_BRELC</name>
<organism evidence="1 2">
    <name type="scientific">Bremia lactucae</name>
    <name type="common">Lettuce downy mildew</name>
    <dbReference type="NCBI Taxonomy" id="4779"/>
    <lineage>
        <taxon>Eukaryota</taxon>
        <taxon>Sar</taxon>
        <taxon>Stramenopiles</taxon>
        <taxon>Oomycota</taxon>
        <taxon>Peronosporomycetes</taxon>
        <taxon>Peronosporales</taxon>
        <taxon>Peronosporaceae</taxon>
        <taxon>Bremia</taxon>
    </lineage>
</organism>
<evidence type="ECO:0000313" key="2">
    <source>
        <dbReference type="Proteomes" id="UP000294530"/>
    </source>
</evidence>
<proteinExistence type="predicted"/>
<protein>
    <submittedName>
        <fullName evidence="1">Uncharacterized protein</fullName>
    </submittedName>
</protein>
<dbReference type="EMBL" id="SHOA02000010">
    <property type="protein sequence ID" value="TDH70230.1"/>
    <property type="molecule type" value="Genomic_DNA"/>
</dbReference>
<comment type="caution">
    <text evidence="1">The sequence shown here is derived from an EMBL/GenBank/DDBJ whole genome shotgun (WGS) entry which is preliminary data.</text>
</comment>
<dbReference type="GeneID" id="94346664"/>
<dbReference type="Proteomes" id="UP000294530">
    <property type="component" value="Unassembled WGS sequence"/>
</dbReference>
<reference evidence="1 2" key="1">
    <citation type="journal article" date="2021" name="Genome Biol.">
        <title>AFLAP: assembly-free linkage analysis pipeline using k-mers from genome sequencing data.</title>
        <authorList>
            <person name="Fletcher K."/>
            <person name="Zhang L."/>
            <person name="Gil J."/>
            <person name="Han R."/>
            <person name="Cavanaugh K."/>
            <person name="Michelmore R."/>
        </authorList>
    </citation>
    <scope>NUCLEOTIDE SEQUENCE [LARGE SCALE GENOMIC DNA]</scope>
    <source>
        <strain evidence="1 2">SF5</strain>
    </source>
</reference>
<sequence length="59" mass="7106">MKYPRPTSPLVLTSSVEMTISKSQRIQRDWSLRLEVLSISVMKWKRKKTARLRFYDSEF</sequence>
<gene>
    <name evidence="1" type="ORF">CCR75_002896</name>
</gene>
<evidence type="ECO:0000313" key="1">
    <source>
        <dbReference type="EMBL" id="TDH70230.1"/>
    </source>
</evidence>
<dbReference type="RefSeq" id="XP_067819729.1">
    <property type="nucleotide sequence ID" value="XM_067960993.1"/>
</dbReference>
<dbReference type="AlphaFoldDB" id="A0A976IG49"/>
<accession>A0A976IG49</accession>